<reference evidence="2 3" key="1">
    <citation type="journal article" date="2012" name="Genome Biol.">
        <title>Genome and low-iron response of an oceanic diatom adapted to chronic iron limitation.</title>
        <authorList>
            <person name="Lommer M."/>
            <person name="Specht M."/>
            <person name="Roy A.S."/>
            <person name="Kraemer L."/>
            <person name="Andreson R."/>
            <person name="Gutowska M.A."/>
            <person name="Wolf J."/>
            <person name="Bergner S.V."/>
            <person name="Schilhabel M.B."/>
            <person name="Klostermeier U.C."/>
            <person name="Beiko R.G."/>
            <person name="Rosenstiel P."/>
            <person name="Hippler M."/>
            <person name="Laroche J."/>
        </authorList>
    </citation>
    <scope>NUCLEOTIDE SEQUENCE [LARGE SCALE GENOMIC DNA]</scope>
    <source>
        <strain evidence="2 3">CCMP1005</strain>
    </source>
</reference>
<feature type="compositionally biased region" description="Low complexity" evidence="1">
    <location>
        <begin position="200"/>
        <end position="210"/>
    </location>
</feature>
<feature type="region of interest" description="Disordered" evidence="1">
    <location>
        <begin position="1"/>
        <end position="56"/>
    </location>
</feature>
<dbReference type="AlphaFoldDB" id="K0T3T2"/>
<feature type="compositionally biased region" description="Acidic residues" evidence="1">
    <location>
        <begin position="39"/>
        <end position="50"/>
    </location>
</feature>
<feature type="compositionally biased region" description="Basic residues" evidence="1">
    <location>
        <begin position="186"/>
        <end position="195"/>
    </location>
</feature>
<proteinExistence type="predicted"/>
<dbReference type="OrthoDB" id="206107at2759"/>
<keyword evidence="3" id="KW-1185">Reference proteome</keyword>
<evidence type="ECO:0000256" key="1">
    <source>
        <dbReference type="SAM" id="MobiDB-lite"/>
    </source>
</evidence>
<feature type="region of interest" description="Disordered" evidence="1">
    <location>
        <begin position="163"/>
        <end position="210"/>
    </location>
</feature>
<comment type="caution">
    <text evidence="2">The sequence shown here is derived from an EMBL/GenBank/DDBJ whole genome shotgun (WGS) entry which is preliminary data.</text>
</comment>
<organism evidence="2 3">
    <name type="scientific">Thalassiosira oceanica</name>
    <name type="common">Marine diatom</name>
    <dbReference type="NCBI Taxonomy" id="159749"/>
    <lineage>
        <taxon>Eukaryota</taxon>
        <taxon>Sar</taxon>
        <taxon>Stramenopiles</taxon>
        <taxon>Ochrophyta</taxon>
        <taxon>Bacillariophyta</taxon>
        <taxon>Coscinodiscophyceae</taxon>
        <taxon>Thalassiosirophycidae</taxon>
        <taxon>Thalassiosirales</taxon>
        <taxon>Thalassiosiraceae</taxon>
        <taxon>Thalassiosira</taxon>
    </lineage>
</organism>
<feature type="compositionally biased region" description="Basic and acidic residues" evidence="1">
    <location>
        <begin position="521"/>
        <end position="534"/>
    </location>
</feature>
<name>K0T3T2_THAOC</name>
<gene>
    <name evidence="2" type="ORF">THAOC_06780</name>
</gene>
<dbReference type="Proteomes" id="UP000266841">
    <property type="component" value="Unassembled WGS sequence"/>
</dbReference>
<feature type="region of interest" description="Disordered" evidence="1">
    <location>
        <begin position="506"/>
        <end position="543"/>
    </location>
</feature>
<sequence>MQSLLDAAAAQSAADEADAAAARSTWEHSKPKPSHDCGDDAGEGPDEDRNELEKELERGPLRRGKWNRAEEAYALKLIEEFHAGHLPLKEGTTLRAFLSGVLRCQPMRVSKKFVGDWAVGRRAFRRANGATRSAEESAKKMTEIKKLEDAFLASLKRENAKKVAKQRVARNEAAVKGTSQDEAQVKKKRAPRRKMKESNSSSSTDSDASATSMGLMMLGRKPSQKKPLRGGEFKVLRRSHDFIPSNYILKTKTCYQAGKPVVSDASGLSSRAGQSVQCSLPAPAMSLANMGQLMSANSLAPLHNGVPQYSWSPHQAASIPMNVSSSFASQLQNGESHRNHSMHSLITRLTLESQANINRGLGQTIPSQGSNATFPSYVAHPNSQGGQAPMRDVAAMMQDIHHQQQQHQILVNELQRRQMLQCANNLHAQKINALDSMALGLQQQHQQSSIARDLAQGMNPLSNMIGVTHLNPTSALNLHTLNAARHHDNPVSPHFQVNAFSEALQHTAATAPASQATGDSAQDKKSPSSEERNDGGPLKKRRR</sequence>
<protein>
    <submittedName>
        <fullName evidence="2">Uncharacterized protein</fullName>
    </submittedName>
</protein>
<dbReference type="EMBL" id="AGNL01006838">
    <property type="protein sequence ID" value="EJK71754.1"/>
    <property type="molecule type" value="Genomic_DNA"/>
</dbReference>
<dbReference type="PANTHER" id="PTHR35213:SF5">
    <property type="entry name" value="RING-TYPE DOMAIN-CONTAINING PROTEIN"/>
    <property type="match status" value="1"/>
</dbReference>
<feature type="compositionally biased region" description="Basic and acidic residues" evidence="1">
    <location>
        <begin position="25"/>
        <end position="38"/>
    </location>
</feature>
<evidence type="ECO:0000313" key="3">
    <source>
        <dbReference type="Proteomes" id="UP000266841"/>
    </source>
</evidence>
<accession>K0T3T2</accession>
<feature type="compositionally biased region" description="Low complexity" evidence="1">
    <location>
        <begin position="1"/>
        <end position="22"/>
    </location>
</feature>
<dbReference type="PANTHER" id="PTHR35213">
    <property type="entry name" value="RING-TYPE DOMAIN-CONTAINING PROTEIN-RELATED"/>
    <property type="match status" value="1"/>
</dbReference>
<evidence type="ECO:0000313" key="2">
    <source>
        <dbReference type="EMBL" id="EJK71754.1"/>
    </source>
</evidence>